<accession>A0A176S4S7</accession>
<protein>
    <submittedName>
        <fullName evidence="1">Uncharacterized protein</fullName>
    </submittedName>
</protein>
<evidence type="ECO:0000313" key="1">
    <source>
        <dbReference type="EMBL" id="OAD23073.1"/>
    </source>
</evidence>
<proteinExistence type="predicted"/>
<keyword evidence="2" id="KW-1185">Reference proteome</keyword>
<dbReference type="AlphaFoldDB" id="A0A176S4S7"/>
<comment type="caution">
    <text evidence="1">The sequence shown here is derived from an EMBL/GenBank/DDBJ whole genome shotgun (WGS) entry which is preliminary data.</text>
</comment>
<organism evidence="1 2">
    <name type="scientific">Candidatus Thiomargarita nelsonii</name>
    <dbReference type="NCBI Taxonomy" id="1003181"/>
    <lineage>
        <taxon>Bacteria</taxon>
        <taxon>Pseudomonadati</taxon>
        <taxon>Pseudomonadota</taxon>
        <taxon>Gammaproteobacteria</taxon>
        <taxon>Thiotrichales</taxon>
        <taxon>Thiotrichaceae</taxon>
        <taxon>Thiomargarita</taxon>
    </lineage>
</organism>
<dbReference type="EMBL" id="LUTY01000572">
    <property type="protein sequence ID" value="OAD23073.1"/>
    <property type="molecule type" value="Genomic_DNA"/>
</dbReference>
<gene>
    <name evidence="1" type="ORF">THIOM_001102</name>
</gene>
<evidence type="ECO:0000313" key="2">
    <source>
        <dbReference type="Proteomes" id="UP000076962"/>
    </source>
</evidence>
<reference evidence="1 2" key="1">
    <citation type="submission" date="2016-05" db="EMBL/GenBank/DDBJ databases">
        <title>Single-cell genome of chain-forming Candidatus Thiomargarita nelsonii and comparison to other large sulfur-oxidizing bacteria.</title>
        <authorList>
            <person name="Winkel M."/>
            <person name="Salman V."/>
            <person name="Woyke T."/>
            <person name="Schulz-Vogt H."/>
            <person name="Richter M."/>
            <person name="Flood B."/>
            <person name="Bailey J."/>
            <person name="Amann R."/>
            <person name="Mussmann M."/>
        </authorList>
    </citation>
    <scope>NUCLEOTIDE SEQUENCE [LARGE SCALE GENOMIC DNA]</scope>
    <source>
        <strain evidence="1 2">THI036</strain>
    </source>
</reference>
<dbReference type="Proteomes" id="UP000076962">
    <property type="component" value="Unassembled WGS sequence"/>
</dbReference>
<sequence length="74" mass="8120">MPAGHLKILFLKEIGFLGGLFLLPKNVLGGQLHVSRKSPSSCHSPSLNSLPVLFVPLHHNVHRPQSYQLSVKNS</sequence>
<name>A0A176S4S7_9GAMM</name>